<keyword evidence="8" id="KW-1185">Reference proteome</keyword>
<evidence type="ECO:0000256" key="3">
    <source>
        <dbReference type="ARBA" id="ARBA00022801"/>
    </source>
</evidence>
<evidence type="ECO:0000313" key="8">
    <source>
        <dbReference type="Proteomes" id="UP000077701"/>
    </source>
</evidence>
<evidence type="ECO:0000259" key="6">
    <source>
        <dbReference type="Pfam" id="PF08386"/>
    </source>
</evidence>
<name>A0A161LB63_9ACTN</name>
<dbReference type="InterPro" id="IPR000073">
    <property type="entry name" value="AB_hydrolase_1"/>
</dbReference>
<dbReference type="InterPro" id="IPR051601">
    <property type="entry name" value="Serine_prot/Carboxylest_S33"/>
</dbReference>
<proteinExistence type="inferred from homology"/>
<dbReference type="SUPFAM" id="SSF53474">
    <property type="entry name" value="alpha/beta-Hydrolases"/>
    <property type="match status" value="1"/>
</dbReference>
<keyword evidence="2 4" id="KW-0732">Signal</keyword>
<organism evidence="7 8">
    <name type="scientific">Planomonospora sphaerica</name>
    <dbReference type="NCBI Taxonomy" id="161355"/>
    <lineage>
        <taxon>Bacteria</taxon>
        <taxon>Bacillati</taxon>
        <taxon>Actinomycetota</taxon>
        <taxon>Actinomycetes</taxon>
        <taxon>Streptosporangiales</taxon>
        <taxon>Streptosporangiaceae</taxon>
        <taxon>Planomonospora</taxon>
    </lineage>
</organism>
<comment type="similarity">
    <text evidence="1">Belongs to the peptidase S33 family.</text>
</comment>
<dbReference type="EMBL" id="BDCX01000002">
    <property type="protein sequence ID" value="GAT65264.1"/>
    <property type="molecule type" value="Genomic_DNA"/>
</dbReference>
<dbReference type="AlphaFoldDB" id="A0A161LB63"/>
<comment type="caution">
    <text evidence="7">The sequence shown here is derived from an EMBL/GenBank/DDBJ whole genome shotgun (WGS) entry which is preliminary data.</text>
</comment>
<feature type="signal peptide" evidence="4">
    <location>
        <begin position="1"/>
        <end position="23"/>
    </location>
</feature>
<evidence type="ECO:0000259" key="5">
    <source>
        <dbReference type="Pfam" id="PF00561"/>
    </source>
</evidence>
<dbReference type="InterPro" id="IPR013595">
    <property type="entry name" value="Pept_S33_TAP-like_C"/>
</dbReference>
<gene>
    <name evidence="7" type="ORF">PS9374_00896</name>
</gene>
<dbReference type="PANTHER" id="PTHR43248:SF29">
    <property type="entry name" value="TRIPEPTIDYL AMINOPEPTIDASE"/>
    <property type="match status" value="1"/>
</dbReference>
<feature type="domain" description="Peptidase S33 tripeptidyl aminopeptidase-like C-terminal" evidence="6">
    <location>
        <begin position="420"/>
        <end position="513"/>
    </location>
</feature>
<reference evidence="7 8" key="1">
    <citation type="journal article" date="2016" name="Genome Announc.">
        <title>Draft Genome Sequence of Planomonospora sphaerica JCM9374, a Rare Actinomycete.</title>
        <authorList>
            <person name="Dohra H."/>
            <person name="Suzuki T."/>
            <person name="Inoue Y."/>
            <person name="Kodani S."/>
        </authorList>
    </citation>
    <scope>NUCLEOTIDE SEQUENCE [LARGE SCALE GENOMIC DNA]</scope>
    <source>
        <strain evidence="7 8">JCM 9374</strain>
    </source>
</reference>
<evidence type="ECO:0000313" key="7">
    <source>
        <dbReference type="EMBL" id="GAT65264.1"/>
    </source>
</evidence>
<dbReference type="OrthoDB" id="3930934at2"/>
<evidence type="ECO:0000256" key="4">
    <source>
        <dbReference type="SAM" id="SignalP"/>
    </source>
</evidence>
<sequence length="518" mass="54337">MGNTIRVRVVVAGALTAVAAAGAVIGGQPAGARAAATAGHVQTSIKWGECPEPAPGAERDPRQTCGTVEVPLDYRRPGGETITVAVSRIATAKHGRKRGDLLLNPGGPGLQGLDMPGQMALTLPKGVLDSYDLIGFDVRGVGHSTPMSCGLSGTSLLTVFPYPGAGGSIEGNVTTARAVARQCATIGDRLRFFNSANTARDMDRIRQALGARKISYWGQSFGTYLGAVYASLFPRNADRMVLEGNVDPGKVWAKMLHTWNQGMNDRFPDAARVAAADDAGLGLGGTAGEVTDTFLALADRLDRKPVMMPGTPVAISGALLRGVTYQMLQRNEMLAPLTRFWKAAADLSAGKAPADADVAVLRRILADTPAAKGVPVDNQATMVLAMLCGDTTWSRDVGSYADATAAARAKYPLSAGMPDNILPCAFWSQKPIEPVVKIVSHGPRNILILQNRRDNATPWAAGRGMRRALGDRAGFLGVEHGGHFVYGTGSTCADKATVAFLIKGTLPAEDVTCDGPRP</sequence>
<protein>
    <submittedName>
        <fullName evidence="7">Transporter</fullName>
    </submittedName>
</protein>
<feature type="chain" id="PRO_5039340325" evidence="4">
    <location>
        <begin position="24"/>
        <end position="518"/>
    </location>
</feature>
<feature type="domain" description="AB hydrolase-1" evidence="5">
    <location>
        <begin position="101"/>
        <end position="282"/>
    </location>
</feature>
<dbReference type="RefSeq" id="WP_068894639.1">
    <property type="nucleotide sequence ID" value="NZ_BDCX01000002.1"/>
</dbReference>
<dbReference type="Proteomes" id="UP000077701">
    <property type="component" value="Unassembled WGS sequence"/>
</dbReference>
<dbReference type="Pfam" id="PF08386">
    <property type="entry name" value="Abhydrolase_4"/>
    <property type="match status" value="1"/>
</dbReference>
<dbReference type="Gene3D" id="3.40.50.1820">
    <property type="entry name" value="alpha/beta hydrolase"/>
    <property type="match status" value="1"/>
</dbReference>
<evidence type="ECO:0000256" key="1">
    <source>
        <dbReference type="ARBA" id="ARBA00010088"/>
    </source>
</evidence>
<dbReference type="GO" id="GO:0016787">
    <property type="term" value="F:hydrolase activity"/>
    <property type="evidence" value="ECO:0007669"/>
    <property type="project" value="UniProtKB-KW"/>
</dbReference>
<dbReference type="InterPro" id="IPR029058">
    <property type="entry name" value="AB_hydrolase_fold"/>
</dbReference>
<dbReference type="PANTHER" id="PTHR43248">
    <property type="entry name" value="2-SUCCINYL-6-HYDROXY-2,4-CYCLOHEXADIENE-1-CARBOXYLATE SYNTHASE"/>
    <property type="match status" value="1"/>
</dbReference>
<evidence type="ECO:0000256" key="2">
    <source>
        <dbReference type="ARBA" id="ARBA00022729"/>
    </source>
</evidence>
<keyword evidence="3" id="KW-0378">Hydrolase</keyword>
<dbReference type="STRING" id="161355.PS9374_00896"/>
<reference evidence="8" key="2">
    <citation type="submission" date="2016-04" db="EMBL/GenBank/DDBJ databases">
        <title>Planomonospora sphaerica JCM9374 whole genome shotgun sequence.</title>
        <authorList>
            <person name="Suzuki T."/>
            <person name="Dohra H."/>
            <person name="Kodani S."/>
        </authorList>
    </citation>
    <scope>NUCLEOTIDE SEQUENCE [LARGE SCALE GENOMIC DNA]</scope>
    <source>
        <strain evidence="8">JCM 9374</strain>
    </source>
</reference>
<accession>A0A161LB63</accession>
<dbReference type="Pfam" id="PF00561">
    <property type="entry name" value="Abhydrolase_1"/>
    <property type="match status" value="1"/>
</dbReference>